<dbReference type="GeneID" id="100215960"/>
<evidence type="ECO:0000256" key="3">
    <source>
        <dbReference type="ARBA" id="ARBA00022989"/>
    </source>
</evidence>
<dbReference type="Pfam" id="PF00001">
    <property type="entry name" value="7tm_1"/>
    <property type="match status" value="1"/>
</dbReference>
<evidence type="ECO:0000256" key="4">
    <source>
        <dbReference type="ARBA" id="ARBA00023136"/>
    </source>
</evidence>
<keyword evidence="5" id="KW-0297">G-protein coupled receptor</keyword>
<dbReference type="PROSITE" id="PS50262">
    <property type="entry name" value="G_PROTEIN_RECEP_F1_2"/>
    <property type="match status" value="1"/>
</dbReference>
<keyword evidence="5" id="KW-0807">Transducer</keyword>
<organism evidence="8 9">
    <name type="scientific">Hydra vulgaris</name>
    <name type="common">Hydra</name>
    <name type="synonym">Hydra attenuata</name>
    <dbReference type="NCBI Taxonomy" id="6087"/>
    <lineage>
        <taxon>Eukaryota</taxon>
        <taxon>Metazoa</taxon>
        <taxon>Cnidaria</taxon>
        <taxon>Hydrozoa</taxon>
        <taxon>Hydroidolina</taxon>
        <taxon>Anthoathecata</taxon>
        <taxon>Aplanulata</taxon>
        <taxon>Hydridae</taxon>
        <taxon>Hydra</taxon>
    </lineage>
</organism>
<reference evidence="9" key="1">
    <citation type="submission" date="2025-08" db="UniProtKB">
        <authorList>
            <consortium name="RefSeq"/>
        </authorList>
    </citation>
    <scope>IDENTIFICATION</scope>
</reference>
<keyword evidence="5 9" id="KW-0675">Receptor</keyword>
<feature type="domain" description="G-protein coupled receptors family 1 profile" evidence="7">
    <location>
        <begin position="26"/>
        <end position="304"/>
    </location>
</feature>
<dbReference type="SUPFAM" id="SSF81321">
    <property type="entry name" value="Family A G protein-coupled receptor-like"/>
    <property type="match status" value="1"/>
</dbReference>
<keyword evidence="8" id="KW-1185">Reference proteome</keyword>
<protein>
    <submittedName>
        <fullName evidence="9">Probable G-protein coupled receptor 139 isoform X2</fullName>
    </submittedName>
</protein>
<feature type="transmembrane region" description="Helical" evidence="6">
    <location>
        <begin position="49"/>
        <end position="67"/>
    </location>
</feature>
<feature type="transmembrane region" description="Helical" evidence="6">
    <location>
        <begin position="243"/>
        <end position="268"/>
    </location>
</feature>
<sequence length="360" mass="41604">MVSASDLHWIFSVPVGITIAVLGLLGNTVSIIVWKKLIDLKLRQNQSTGIYLIVLGVCDSGLLIFFLLSDSLPAAFPFLKKNSYHYAAFFCWIAFPFFFIFLIASIWLVVGVTLNRFFMIALPVKVKMLYTPVRTYIGIFVLLAFSILINIPHFFNFKPLEEDSKWKVEKTLYGKSKSADNYEFWLHCIFLVLAPWICIAVLNSIILYKLSKQAEISRNTKNSQKYETKSSKMRNRENQMTRTLLVITFSFLVLLAWQCISQCFWMQWEYKKKEHSRVWEMVDKNFAFGKLGVVINSSINCILYCLTGTMFRKEFKKVFCFKISIKGKLLESIKERSSSFGFSSTTKVTTIIENCETSKV</sequence>
<feature type="transmembrane region" description="Helical" evidence="6">
    <location>
        <begin position="15"/>
        <end position="37"/>
    </location>
</feature>
<dbReference type="InterPro" id="IPR052954">
    <property type="entry name" value="GPCR-Ligand_Int"/>
</dbReference>
<evidence type="ECO:0000313" key="9">
    <source>
        <dbReference type="RefSeq" id="XP_065663910.1"/>
    </source>
</evidence>
<proteinExistence type="inferred from homology"/>
<feature type="transmembrane region" description="Helical" evidence="6">
    <location>
        <begin position="87"/>
        <end position="114"/>
    </location>
</feature>
<dbReference type="PANTHER" id="PTHR46641:SF2">
    <property type="entry name" value="FMRFAMIDE RECEPTOR"/>
    <property type="match status" value="1"/>
</dbReference>
<dbReference type="InterPro" id="IPR000276">
    <property type="entry name" value="GPCR_Rhodpsn"/>
</dbReference>
<dbReference type="PROSITE" id="PS00237">
    <property type="entry name" value="G_PROTEIN_RECEP_F1_1"/>
    <property type="match status" value="1"/>
</dbReference>
<gene>
    <name evidence="9" type="primary">LOC100215960</name>
</gene>
<comment type="similarity">
    <text evidence="5">Belongs to the G-protein coupled receptor 1 family.</text>
</comment>
<dbReference type="Proteomes" id="UP001652625">
    <property type="component" value="Chromosome 10"/>
</dbReference>
<evidence type="ECO:0000256" key="1">
    <source>
        <dbReference type="ARBA" id="ARBA00004370"/>
    </source>
</evidence>
<evidence type="ECO:0000259" key="7">
    <source>
        <dbReference type="PROSITE" id="PS50262"/>
    </source>
</evidence>
<dbReference type="InterPro" id="IPR017452">
    <property type="entry name" value="GPCR_Rhodpsn_7TM"/>
</dbReference>
<dbReference type="PANTHER" id="PTHR46641">
    <property type="entry name" value="FMRFAMIDE RECEPTOR-RELATED"/>
    <property type="match status" value="1"/>
</dbReference>
<keyword evidence="3 6" id="KW-1133">Transmembrane helix</keyword>
<feature type="transmembrane region" description="Helical" evidence="6">
    <location>
        <begin position="288"/>
        <end position="307"/>
    </location>
</feature>
<accession>A0ABM4CPX1</accession>
<evidence type="ECO:0000256" key="2">
    <source>
        <dbReference type="ARBA" id="ARBA00022692"/>
    </source>
</evidence>
<keyword evidence="4 6" id="KW-0472">Membrane</keyword>
<dbReference type="RefSeq" id="XP_065663910.1">
    <property type="nucleotide sequence ID" value="XM_065807838.1"/>
</dbReference>
<dbReference type="CDD" id="cd14978">
    <property type="entry name" value="7tmA_FMRFamide_R-like"/>
    <property type="match status" value="1"/>
</dbReference>
<evidence type="ECO:0000256" key="6">
    <source>
        <dbReference type="SAM" id="Phobius"/>
    </source>
</evidence>
<name>A0ABM4CPX1_HYDVU</name>
<dbReference type="PRINTS" id="PR00237">
    <property type="entry name" value="GPCRRHODOPSN"/>
</dbReference>
<dbReference type="Gene3D" id="1.20.1070.10">
    <property type="entry name" value="Rhodopsin 7-helix transmembrane proteins"/>
    <property type="match status" value="1"/>
</dbReference>
<feature type="transmembrane region" description="Helical" evidence="6">
    <location>
        <begin position="184"/>
        <end position="208"/>
    </location>
</feature>
<evidence type="ECO:0000313" key="8">
    <source>
        <dbReference type="Proteomes" id="UP001652625"/>
    </source>
</evidence>
<evidence type="ECO:0000256" key="5">
    <source>
        <dbReference type="RuleBase" id="RU000688"/>
    </source>
</evidence>
<comment type="subcellular location">
    <subcellularLocation>
        <location evidence="1">Membrane</location>
    </subcellularLocation>
</comment>
<keyword evidence="2 5" id="KW-0812">Transmembrane</keyword>
<feature type="transmembrane region" description="Helical" evidence="6">
    <location>
        <begin position="135"/>
        <end position="155"/>
    </location>
</feature>